<comment type="caution">
    <text evidence="11">Lacks conserved residue(s) required for the propagation of feature annotation.</text>
</comment>
<evidence type="ECO:0000256" key="9">
    <source>
        <dbReference type="ARBA" id="ARBA00025948"/>
    </source>
</evidence>
<comment type="cofactor">
    <cofactor evidence="1 11">
        <name>FAD</name>
        <dbReference type="ChEBI" id="CHEBI:57692"/>
    </cofactor>
</comment>
<dbReference type="PANTHER" id="PTHR11806">
    <property type="entry name" value="GLUCOSE INHIBITED DIVISION PROTEIN A"/>
    <property type="match status" value="1"/>
</dbReference>
<evidence type="ECO:0000256" key="3">
    <source>
        <dbReference type="ARBA" id="ARBA00007653"/>
    </source>
</evidence>
<dbReference type="InterPro" id="IPR044920">
    <property type="entry name" value="MnmG_C_subdom_sf"/>
</dbReference>
<dbReference type="InterPro" id="IPR026904">
    <property type="entry name" value="MnmG_C"/>
</dbReference>
<dbReference type="SUPFAM" id="SSF51905">
    <property type="entry name" value="FAD/NAD(P)-binding domain"/>
    <property type="match status" value="1"/>
</dbReference>
<dbReference type="PANTHER" id="PTHR11806:SF0">
    <property type="entry name" value="PROTEIN MTO1 HOMOLOG, MITOCHONDRIAL"/>
    <property type="match status" value="1"/>
</dbReference>
<comment type="subunit">
    <text evidence="9 11">Homodimer. Heterotetramer of two MnmE and two MnmG subunits.</text>
</comment>
<comment type="subcellular location">
    <subcellularLocation>
        <location evidence="11">Cytoplasm</location>
    </subcellularLocation>
</comment>
<dbReference type="OrthoDB" id="9815560at2"/>
<dbReference type="InterPro" id="IPR004416">
    <property type="entry name" value="MnmG"/>
</dbReference>
<comment type="similarity">
    <text evidence="3 11">Belongs to the MnmG family.</text>
</comment>
<dbReference type="Pfam" id="PF13932">
    <property type="entry name" value="SAM_GIDA_C"/>
    <property type="match status" value="1"/>
</dbReference>
<keyword evidence="14" id="KW-1185">Reference proteome</keyword>
<dbReference type="GO" id="GO:0002098">
    <property type="term" value="P:tRNA wobble uridine modification"/>
    <property type="evidence" value="ECO:0007669"/>
    <property type="project" value="InterPro"/>
</dbReference>
<feature type="binding site" evidence="11">
    <location>
        <begin position="299"/>
        <end position="313"/>
    </location>
    <ligand>
        <name>NAD(+)</name>
        <dbReference type="ChEBI" id="CHEBI:57540"/>
    </ligand>
</feature>
<dbReference type="FunFam" id="1.10.150.570:FF:000001">
    <property type="entry name" value="tRNA uridine 5-carboxymethylaminomethyl modification enzyme MnmG"/>
    <property type="match status" value="1"/>
</dbReference>
<dbReference type="GO" id="GO:0050660">
    <property type="term" value="F:flavin adenine dinucleotide binding"/>
    <property type="evidence" value="ECO:0007669"/>
    <property type="project" value="UniProtKB-UniRule"/>
</dbReference>
<evidence type="ECO:0000256" key="2">
    <source>
        <dbReference type="ARBA" id="ARBA00003717"/>
    </source>
</evidence>
<dbReference type="AlphaFoldDB" id="A0A4Y6UA75"/>
<evidence type="ECO:0000259" key="12">
    <source>
        <dbReference type="SMART" id="SM01228"/>
    </source>
</evidence>
<dbReference type="SMART" id="SM01228">
    <property type="entry name" value="GIDA_assoc_3"/>
    <property type="match status" value="1"/>
</dbReference>
<evidence type="ECO:0000256" key="6">
    <source>
        <dbReference type="ARBA" id="ARBA00022694"/>
    </source>
</evidence>
<keyword evidence="8 11" id="KW-0520">NAD</keyword>
<gene>
    <name evidence="11 13" type="primary">mnmG</name>
    <name evidence="11" type="synonym">gidA</name>
    <name evidence="13" type="ORF">E3E12_04035</name>
</gene>
<dbReference type="HAMAP" id="MF_00129">
    <property type="entry name" value="MnmG_GidA"/>
    <property type="match status" value="1"/>
</dbReference>
<reference evidence="13 14" key="1">
    <citation type="submission" date="2019-03" db="EMBL/GenBank/DDBJ databases">
        <title>The complete genome sequence of Swingsia_sp. F3b2 LMG30590(T).</title>
        <authorList>
            <person name="Chua K.-O."/>
            <person name="Chan K.-G."/>
            <person name="See-Too W.-S."/>
        </authorList>
    </citation>
    <scope>NUCLEOTIDE SEQUENCE [LARGE SCALE GENOMIC DNA]</scope>
    <source>
        <strain evidence="13 14">F3b2</strain>
    </source>
</reference>
<dbReference type="InterPro" id="IPR020595">
    <property type="entry name" value="MnmG-rel_CS"/>
</dbReference>
<dbReference type="InterPro" id="IPR049312">
    <property type="entry name" value="GIDA_C_N"/>
</dbReference>
<evidence type="ECO:0000256" key="11">
    <source>
        <dbReference type="HAMAP-Rule" id="MF_00129"/>
    </source>
</evidence>
<dbReference type="FunFam" id="3.50.50.60:FF:000082">
    <property type="entry name" value="protein MTO1 homolog, mitochondrial isoform X1"/>
    <property type="match status" value="1"/>
</dbReference>
<dbReference type="InterPro" id="IPR040131">
    <property type="entry name" value="MnmG_N"/>
</dbReference>
<keyword evidence="5 11" id="KW-0285">Flavoprotein</keyword>
<name>A0A4Y6UA75_9PROT</name>
<protein>
    <recommendedName>
        <fullName evidence="4 11">tRNA uridine 5-carboxymethylaminomethyl modification enzyme MnmG</fullName>
    </recommendedName>
    <alternativeName>
        <fullName evidence="10 11">Glucose-inhibited division protein A</fullName>
    </alternativeName>
</protein>
<dbReference type="FunFam" id="3.50.50.60:FF:000002">
    <property type="entry name" value="tRNA uridine 5-carboxymethylaminomethyl modification enzyme MnmG"/>
    <property type="match status" value="1"/>
</dbReference>
<evidence type="ECO:0000313" key="13">
    <source>
        <dbReference type="EMBL" id="QDH14363.1"/>
    </source>
</evidence>
<dbReference type="PRINTS" id="PR00411">
    <property type="entry name" value="PNDRDTASEI"/>
</dbReference>
<accession>A0A4Y6UA75</accession>
<feature type="binding site" evidence="11">
    <location>
        <begin position="29"/>
        <end position="34"/>
    </location>
    <ligand>
        <name>FAD</name>
        <dbReference type="ChEBI" id="CHEBI:57692"/>
    </ligand>
</feature>
<sequence>MQGTAGASSQGGIGAEPALPPTHDVIVVGGGHAGVEAAAVAARAGARTLLVTHSLAALGEMSCNPAIGGIGKGHLVREVDAFDGLMGRAADQAGIHFKLLNRSKGPAVHGPRAQMDRQLYKQAIQAMLKSQPGLDLLEGSVEGLLVDREAGKHPKVRGVTVRPGKGAEDLLPFRAEQVVITTGTFLRGTLHTGHESWQGGRLGAPAAQSLSAALEGLGFTLGRLKTGTPARLALDSIQWESLQPDPGDDEPITFSPLSPPPQQPQVVCRITHTTAATHAIIRANLERSALYGGAISGRGPRYCPSIEDKVVRFPDRDSHQVFLEPEGLPGTAGGNVVYPNGISTSLPADVQLAMIRSLPGLEGARILQPGYAVEYDFIDPRALGPTLATKAVSGLYLAGQINGTTGYEEAAAQGLLAGLNAALAALGREPVTLGRHQAYLGVMVDDLTLQGVEEPYRMFTSRAEHRLLLRADNADLRLTPLAMAAGCVGPERQAAFLDYKACLEGAMKRAQEETFTAGQLAAQGLEASRDGKRRSLVRAIAMGADKGAIAALAPWFLALPARVQAHIACEARYDGYLQRQERDIRALAADNSLKLPANLDYGTVGGLSMEMRERLERVRPTTLGAASRIQGVTPAALTALLAHVRKQTPPSPTPSGQQS</sequence>
<keyword evidence="6 11" id="KW-0819">tRNA processing</keyword>
<evidence type="ECO:0000256" key="7">
    <source>
        <dbReference type="ARBA" id="ARBA00022827"/>
    </source>
</evidence>
<dbReference type="Pfam" id="PF01134">
    <property type="entry name" value="GIDA"/>
    <property type="match status" value="1"/>
</dbReference>
<feature type="domain" description="tRNA uridine 5-carboxymethylaminomethyl modification enzyme C-terminal subdomain" evidence="12">
    <location>
        <begin position="571"/>
        <end position="642"/>
    </location>
</feature>
<evidence type="ECO:0000256" key="8">
    <source>
        <dbReference type="ARBA" id="ARBA00023027"/>
    </source>
</evidence>
<dbReference type="GO" id="GO:0030488">
    <property type="term" value="P:tRNA methylation"/>
    <property type="evidence" value="ECO:0007669"/>
    <property type="project" value="TreeGrafter"/>
</dbReference>
<dbReference type="GO" id="GO:0005829">
    <property type="term" value="C:cytosol"/>
    <property type="evidence" value="ECO:0007669"/>
    <property type="project" value="TreeGrafter"/>
</dbReference>
<dbReference type="Gene3D" id="3.50.50.60">
    <property type="entry name" value="FAD/NAD(P)-binding domain"/>
    <property type="match status" value="2"/>
</dbReference>
<dbReference type="NCBIfam" id="TIGR00136">
    <property type="entry name" value="mnmG_gidA"/>
    <property type="match status" value="1"/>
</dbReference>
<keyword evidence="11" id="KW-0963">Cytoplasm</keyword>
<proteinExistence type="inferred from homology"/>
<evidence type="ECO:0000256" key="1">
    <source>
        <dbReference type="ARBA" id="ARBA00001974"/>
    </source>
</evidence>
<dbReference type="InterPro" id="IPR047001">
    <property type="entry name" value="MnmG_C_subdom"/>
</dbReference>
<organism evidence="13 14">
    <name type="scientific">Formicincola oecophyllae</name>
    <dbReference type="NCBI Taxonomy" id="2558361"/>
    <lineage>
        <taxon>Bacteria</taxon>
        <taxon>Pseudomonadati</taxon>
        <taxon>Pseudomonadota</taxon>
        <taxon>Alphaproteobacteria</taxon>
        <taxon>Acetobacterales</taxon>
        <taxon>Acetobacteraceae</taxon>
        <taxon>Formicincola</taxon>
    </lineage>
</organism>
<evidence type="ECO:0000313" key="14">
    <source>
        <dbReference type="Proteomes" id="UP000318709"/>
    </source>
</evidence>
<dbReference type="Gene3D" id="1.10.150.570">
    <property type="entry name" value="GidA associated domain, C-terminal subdomain"/>
    <property type="match status" value="1"/>
</dbReference>
<dbReference type="InterPro" id="IPR002218">
    <property type="entry name" value="MnmG-rel"/>
</dbReference>
<evidence type="ECO:0000256" key="5">
    <source>
        <dbReference type="ARBA" id="ARBA00022630"/>
    </source>
</evidence>
<dbReference type="Proteomes" id="UP000318709">
    <property type="component" value="Chromosome"/>
</dbReference>
<dbReference type="Pfam" id="PF21680">
    <property type="entry name" value="GIDA_C_1st"/>
    <property type="match status" value="1"/>
</dbReference>
<dbReference type="EMBL" id="CP038231">
    <property type="protein sequence ID" value="QDH14363.1"/>
    <property type="molecule type" value="Genomic_DNA"/>
</dbReference>
<dbReference type="PROSITE" id="PS01280">
    <property type="entry name" value="GIDA_1"/>
    <property type="match status" value="1"/>
</dbReference>
<keyword evidence="7 11" id="KW-0274">FAD</keyword>
<comment type="function">
    <text evidence="2 11">NAD-binding protein involved in the addition of a carboxymethylaminomethyl (cmnm) group at the wobble position (U34) of certain tRNAs, forming tRNA-cmnm(5)s(2)U34.</text>
</comment>
<dbReference type="KEGG" id="swf:E3E12_04035"/>
<evidence type="ECO:0000256" key="10">
    <source>
        <dbReference type="ARBA" id="ARBA00031800"/>
    </source>
</evidence>
<dbReference type="PROSITE" id="PS01281">
    <property type="entry name" value="GIDA_2"/>
    <property type="match status" value="1"/>
</dbReference>
<dbReference type="InterPro" id="IPR036188">
    <property type="entry name" value="FAD/NAD-bd_sf"/>
</dbReference>
<evidence type="ECO:0000256" key="4">
    <source>
        <dbReference type="ARBA" id="ARBA00020461"/>
    </source>
</evidence>